<dbReference type="SUPFAM" id="SSF75304">
    <property type="entry name" value="Amidase signature (AS) enzymes"/>
    <property type="match status" value="1"/>
</dbReference>
<dbReference type="Proteomes" id="UP001595914">
    <property type="component" value="Unassembled WGS sequence"/>
</dbReference>
<sequence>MTDATRIHAFRDDALGDLDATGVAAAVRSGQVSAHEVVTAAIERAESVQAALNGIAFPDYERALELSDNPRTGVFSGVPTVVKDNVDLAGLPTGNGSAAYTPRPAARNSDAVTQLLSSGVVPLGKSRLPEFGFSCSTEYASAEPVHNPWNPAYSSGASSGGSAALVASGVLPIAHANDGGGSIRIPAAACGLVGLKPSRGRTVADATDTTMPIRIIAQGVVTRSVRDTANYYAAAETYYRNPKLAPVRLVEGPGSTRLRVGVVVDSITGVATDDETRAAVHATAEKLSGLGHVVEEAPLPFGQDFVDDFSIYWGFLSFAISVGGKKMLGADFDKSRTDNLTRGLYTLYRKNITKTPQVLYRLRRTYQLYAQMFQRYDVLLSPVVSHTTPELGYLSPAQSFEELFPKIVNYTAFTPLNNASGGPAISLPLHRTSTGLPLGVHFSADHGDERTLLELAFELEQAMPWARIQDPR</sequence>
<dbReference type="PROSITE" id="PS00571">
    <property type="entry name" value="AMIDASES"/>
    <property type="match status" value="1"/>
</dbReference>
<dbReference type="GO" id="GO:0004040">
    <property type="term" value="F:amidase activity"/>
    <property type="evidence" value="ECO:0007669"/>
    <property type="project" value="UniProtKB-EC"/>
</dbReference>
<dbReference type="InterPro" id="IPR000120">
    <property type="entry name" value="Amidase"/>
</dbReference>
<evidence type="ECO:0000259" key="4">
    <source>
        <dbReference type="Pfam" id="PF01425"/>
    </source>
</evidence>
<keyword evidence="6" id="KW-1185">Reference proteome</keyword>
<organism evidence="5 6">
    <name type="scientific">Rhodococcus kronopolitis</name>
    <dbReference type="NCBI Taxonomy" id="1460226"/>
    <lineage>
        <taxon>Bacteria</taxon>
        <taxon>Bacillati</taxon>
        <taxon>Actinomycetota</taxon>
        <taxon>Actinomycetes</taxon>
        <taxon>Mycobacteriales</taxon>
        <taxon>Nocardiaceae</taxon>
        <taxon>Rhodococcus</taxon>
    </lineage>
</organism>
<evidence type="ECO:0000256" key="1">
    <source>
        <dbReference type="ARBA" id="ARBA00001311"/>
    </source>
</evidence>
<dbReference type="Gene3D" id="3.90.1300.10">
    <property type="entry name" value="Amidase signature (AS) domain"/>
    <property type="match status" value="1"/>
</dbReference>
<evidence type="ECO:0000313" key="6">
    <source>
        <dbReference type="Proteomes" id="UP001595914"/>
    </source>
</evidence>
<feature type="domain" description="Amidase" evidence="4">
    <location>
        <begin position="36"/>
        <end position="453"/>
    </location>
</feature>
<gene>
    <name evidence="5" type="ORF">ACFO6S_10390</name>
</gene>
<proteinExistence type="inferred from homology"/>
<accession>A0ABV9FQL0</accession>
<comment type="caution">
    <text evidence="5">The sequence shown here is derived from an EMBL/GenBank/DDBJ whole genome shotgun (WGS) entry which is preliminary data.</text>
</comment>
<dbReference type="EMBL" id="JBHSFO010000004">
    <property type="protein sequence ID" value="MFC4604092.1"/>
    <property type="molecule type" value="Genomic_DNA"/>
</dbReference>
<dbReference type="InterPro" id="IPR036928">
    <property type="entry name" value="AS_sf"/>
</dbReference>
<dbReference type="PANTHER" id="PTHR11895:SF7">
    <property type="entry name" value="GLUTAMYL-TRNA(GLN) AMIDOTRANSFERASE SUBUNIT A, MITOCHONDRIAL"/>
    <property type="match status" value="1"/>
</dbReference>
<comment type="similarity">
    <text evidence="2">Belongs to the amidase family.</text>
</comment>
<evidence type="ECO:0000256" key="3">
    <source>
        <dbReference type="ARBA" id="ARBA00012922"/>
    </source>
</evidence>
<protein>
    <recommendedName>
        <fullName evidence="3">amidase</fullName>
        <ecNumber evidence="3">3.5.1.4</ecNumber>
    </recommendedName>
</protein>
<comment type="catalytic activity">
    <reaction evidence="1">
        <text>a monocarboxylic acid amide + H2O = a monocarboxylate + NH4(+)</text>
        <dbReference type="Rhea" id="RHEA:12020"/>
        <dbReference type="ChEBI" id="CHEBI:15377"/>
        <dbReference type="ChEBI" id="CHEBI:28938"/>
        <dbReference type="ChEBI" id="CHEBI:35757"/>
        <dbReference type="ChEBI" id="CHEBI:83628"/>
        <dbReference type="EC" id="3.5.1.4"/>
    </reaction>
</comment>
<dbReference type="Pfam" id="PF01425">
    <property type="entry name" value="Amidase"/>
    <property type="match status" value="1"/>
</dbReference>
<dbReference type="InterPro" id="IPR020556">
    <property type="entry name" value="Amidase_CS"/>
</dbReference>
<evidence type="ECO:0000256" key="2">
    <source>
        <dbReference type="ARBA" id="ARBA00009199"/>
    </source>
</evidence>
<dbReference type="NCBIfam" id="NF005899">
    <property type="entry name" value="PRK07869.1"/>
    <property type="match status" value="1"/>
</dbReference>
<dbReference type="PANTHER" id="PTHR11895">
    <property type="entry name" value="TRANSAMIDASE"/>
    <property type="match status" value="1"/>
</dbReference>
<reference evidence="6" key="1">
    <citation type="journal article" date="2019" name="Int. J. Syst. Evol. Microbiol.">
        <title>The Global Catalogue of Microorganisms (GCM) 10K type strain sequencing project: providing services to taxonomists for standard genome sequencing and annotation.</title>
        <authorList>
            <consortium name="The Broad Institute Genomics Platform"/>
            <consortium name="The Broad Institute Genome Sequencing Center for Infectious Disease"/>
            <person name="Wu L."/>
            <person name="Ma J."/>
        </authorList>
    </citation>
    <scope>NUCLEOTIDE SEQUENCE [LARGE SCALE GENOMIC DNA]</scope>
    <source>
        <strain evidence="6">CCUG 54520</strain>
    </source>
</reference>
<dbReference type="EC" id="3.5.1.4" evidence="3"/>
<evidence type="ECO:0000313" key="5">
    <source>
        <dbReference type="EMBL" id="MFC4604092.1"/>
    </source>
</evidence>
<dbReference type="InterPro" id="IPR023631">
    <property type="entry name" value="Amidase_dom"/>
</dbReference>
<name>A0ABV9FQL0_9NOCA</name>
<dbReference type="RefSeq" id="WP_378416625.1">
    <property type="nucleotide sequence ID" value="NZ_JBHSFO010000004.1"/>
</dbReference>
<keyword evidence="5" id="KW-0378">Hydrolase</keyword>